<keyword evidence="2" id="KW-0472">Membrane</keyword>
<name>A0ABU7ZBI3_9MICO</name>
<dbReference type="Pfam" id="PF14258">
    <property type="entry name" value="DUF4350"/>
    <property type="match status" value="1"/>
</dbReference>
<feature type="transmembrane region" description="Helical" evidence="2">
    <location>
        <begin position="36"/>
        <end position="54"/>
    </location>
</feature>
<comment type="caution">
    <text evidence="4">The sequence shown here is derived from an EMBL/GenBank/DDBJ whole genome shotgun (WGS) entry which is preliminary data.</text>
</comment>
<evidence type="ECO:0000259" key="3">
    <source>
        <dbReference type="Pfam" id="PF14258"/>
    </source>
</evidence>
<gene>
    <name evidence="4" type="ORF">V5O49_15205</name>
</gene>
<feature type="compositionally biased region" description="Polar residues" evidence="1">
    <location>
        <begin position="1"/>
        <end position="20"/>
    </location>
</feature>
<feature type="region of interest" description="Disordered" evidence="1">
    <location>
        <begin position="1"/>
        <end position="24"/>
    </location>
</feature>
<organism evidence="4 5">
    <name type="scientific">Isoptericola haloaureus</name>
    <dbReference type="NCBI Taxonomy" id="1542902"/>
    <lineage>
        <taxon>Bacteria</taxon>
        <taxon>Bacillati</taxon>
        <taxon>Actinomycetota</taxon>
        <taxon>Actinomycetes</taxon>
        <taxon>Micrococcales</taxon>
        <taxon>Promicromonosporaceae</taxon>
        <taxon>Isoptericola</taxon>
    </lineage>
</organism>
<dbReference type="EMBL" id="JBAGLP010000119">
    <property type="protein sequence ID" value="MEG3616477.1"/>
    <property type="molecule type" value="Genomic_DNA"/>
</dbReference>
<protein>
    <submittedName>
        <fullName evidence="4">DUF4350 domain-containing protein</fullName>
    </submittedName>
</protein>
<evidence type="ECO:0000313" key="5">
    <source>
        <dbReference type="Proteomes" id="UP001310387"/>
    </source>
</evidence>
<dbReference type="InterPro" id="IPR025646">
    <property type="entry name" value="DUF4350"/>
</dbReference>
<evidence type="ECO:0000256" key="1">
    <source>
        <dbReference type="SAM" id="MobiDB-lite"/>
    </source>
</evidence>
<proteinExistence type="predicted"/>
<evidence type="ECO:0000313" key="4">
    <source>
        <dbReference type="EMBL" id="MEG3616477.1"/>
    </source>
</evidence>
<feature type="domain" description="DUF4350" evidence="3">
    <location>
        <begin position="67"/>
        <end position="239"/>
    </location>
</feature>
<keyword evidence="2" id="KW-1133">Transmembrane helix</keyword>
<keyword evidence="5" id="KW-1185">Reference proteome</keyword>
<reference evidence="4" key="2">
    <citation type="submission" date="2024-02" db="EMBL/GenBank/DDBJ databases">
        <authorList>
            <person name="Prathaban M."/>
            <person name="Mythili R."/>
            <person name="Sharmila Devi N."/>
            <person name="Sobanaa M."/>
            <person name="Prathiviraj R."/>
            <person name="Selvin J."/>
        </authorList>
    </citation>
    <scope>NUCLEOTIDE SEQUENCE</scope>
    <source>
        <strain evidence="4">MP1014</strain>
    </source>
</reference>
<sequence>MSAPTTESTGTWTASATGDGTTFASRSRRRWRTVRWALLVLVSLAALVALLAVLRPPTSTTPYDTGNTRDDGSRALAQVLERQGVTVQQVDQVADAVAAAGPGTTLLVPPSPFLLTQQAEALAGTEADVVVVDAGNELLGAVSAGRIGRAERGTTPPTPVAPECELPAAVAAGASLLEPGLEALADGVTTCWPGRMSNTAALATTEQDGRTVTAVHDPAFLRNGDVLTEGNAALALHLLGQHRRLVWLVQDPGDLSATDLDAPSGPGSPGESAGLADLLPPWFGAVAWWALLVAVVAALWRVRRLGPLVAEDLPVVVPAAESTRGRGRLYRRARSRGHAAAGLRAAAAARIAHRLGLPRSADRATVVDAVVRATGGDPHTVSDLLYGPPPADDVALTELARRLDTLESEVHRP</sequence>
<accession>A0ABU7ZBI3</accession>
<reference evidence="4" key="1">
    <citation type="journal article" date="2024" name="Antonie Van Leeuwenhoek">
        <title>Isoptericola haloaureus sp. nov., a dimorphic actinobacterium isolated from mangrove sediments of southeast India, implicating biosaline agricultural significance through nitrogen fixation and salt tolerance genes.</title>
        <authorList>
            <person name="Prathaban M."/>
            <person name="Prathiviraj R."/>
            <person name="Ravichandran M."/>
            <person name="Natarajan S.D."/>
            <person name="Sobanaa M."/>
            <person name="Hari Krishna Kumar S."/>
            <person name="Chandrasekar V."/>
            <person name="Selvin J."/>
        </authorList>
    </citation>
    <scope>NUCLEOTIDE SEQUENCE</scope>
    <source>
        <strain evidence="4">MP1014</strain>
    </source>
</reference>
<evidence type="ECO:0000256" key="2">
    <source>
        <dbReference type="SAM" id="Phobius"/>
    </source>
</evidence>
<keyword evidence="2" id="KW-0812">Transmembrane</keyword>
<dbReference type="Proteomes" id="UP001310387">
    <property type="component" value="Unassembled WGS sequence"/>
</dbReference>
<feature type="transmembrane region" description="Helical" evidence="2">
    <location>
        <begin position="282"/>
        <end position="300"/>
    </location>
</feature>
<dbReference type="RefSeq" id="WP_332902980.1">
    <property type="nucleotide sequence ID" value="NZ_JBAGLP010000119.1"/>
</dbReference>